<evidence type="ECO:0000256" key="1">
    <source>
        <dbReference type="ARBA" id="ARBA00005836"/>
    </source>
</evidence>
<gene>
    <name evidence="6" type="ORF">SAMN05444004_101138</name>
</gene>
<dbReference type="PANTHER" id="PTHR43421:SF1">
    <property type="entry name" value="METALLOPROTEASE PMBA"/>
    <property type="match status" value="1"/>
</dbReference>
<dbReference type="InterPro" id="IPR002510">
    <property type="entry name" value="Metalloprtase-TldD/E_N"/>
</dbReference>
<dbReference type="GO" id="GO:0008237">
    <property type="term" value="F:metallopeptidase activity"/>
    <property type="evidence" value="ECO:0007669"/>
    <property type="project" value="InterPro"/>
</dbReference>
<dbReference type="InterPro" id="IPR035068">
    <property type="entry name" value="TldD/PmbA_N"/>
</dbReference>
<dbReference type="EMBL" id="FNPX01000001">
    <property type="protein sequence ID" value="SDY32326.1"/>
    <property type="molecule type" value="Genomic_DNA"/>
</dbReference>
<dbReference type="GO" id="GO:0006508">
    <property type="term" value="P:proteolysis"/>
    <property type="evidence" value="ECO:0007669"/>
    <property type="project" value="InterPro"/>
</dbReference>
<dbReference type="InterPro" id="IPR036059">
    <property type="entry name" value="TldD/PmbA_sf"/>
</dbReference>
<reference evidence="7" key="1">
    <citation type="submission" date="2016-10" db="EMBL/GenBank/DDBJ databases">
        <authorList>
            <person name="Varghese N."/>
            <person name="Submissions S."/>
        </authorList>
    </citation>
    <scope>NUCLEOTIDE SEQUENCE [LARGE SCALE GENOMIC DNA]</scope>
    <source>
        <strain evidence="7">DSM 100420</strain>
    </source>
</reference>
<sequence>MTDLSNLTEALLHAARKAGAEAADALAVDGTSVSIDVLKGKLEHAERSEGVEIGLRVLLGKRQACVSASDTKLETLTMMAERAVAMAREAPEDPYCGLADPDQLARDWDIAALDLVDDSPALSPSELQDMATRAEAAALAVDGVSQVSGAGAGYGDRRIHLAATNGFQGGYRRTGTSLSCVAITGSGTGMEREYYGDSRIHRADMDSPETVGRIAGERTVARAGSSKPPTGAFPVIYDERVAGQLIGHLLGAVSGSAVARGATYLRDAMGEAVLPADLSLVEDPLMPRISGSRPFDGEGLPVAVRDIVRDGILQSWTLDLATGRKLGLPSTGNGARGTSSPPSPSVTNVRLTPGGMTRDQLLAEMGTGLLITSMIGSSINATTGDYSRGASGFWVENGEIVRPVNECTVAGNLREMLLSIRPANDARLHVGRQVPSLLVEGLTIAGG</sequence>
<evidence type="ECO:0000313" key="6">
    <source>
        <dbReference type="EMBL" id="SDY32326.1"/>
    </source>
</evidence>
<dbReference type="AlphaFoldDB" id="A0A1H3IX69"/>
<dbReference type="PANTHER" id="PTHR43421">
    <property type="entry name" value="METALLOPROTEASE PMBA"/>
    <property type="match status" value="1"/>
</dbReference>
<evidence type="ECO:0000256" key="2">
    <source>
        <dbReference type="SAM" id="MobiDB-lite"/>
    </source>
</evidence>
<dbReference type="STRING" id="1244108.SAMN05444004_101138"/>
<dbReference type="Pfam" id="PF19290">
    <property type="entry name" value="PmbA_TldD_2nd"/>
    <property type="match status" value="1"/>
</dbReference>
<dbReference type="InterPro" id="IPR045570">
    <property type="entry name" value="Metalloprtase-TldD/E_cen_dom"/>
</dbReference>
<accession>A0A1H3IX69</accession>
<organism evidence="6 7">
    <name type="scientific">Jannaschia faecimaris</name>
    <dbReference type="NCBI Taxonomy" id="1244108"/>
    <lineage>
        <taxon>Bacteria</taxon>
        <taxon>Pseudomonadati</taxon>
        <taxon>Pseudomonadota</taxon>
        <taxon>Alphaproteobacteria</taxon>
        <taxon>Rhodobacterales</taxon>
        <taxon>Roseobacteraceae</taxon>
        <taxon>Jannaschia</taxon>
    </lineage>
</organism>
<feature type="domain" description="Metalloprotease TldD/E C-terminal" evidence="4">
    <location>
        <begin position="230"/>
        <end position="446"/>
    </location>
</feature>
<feature type="domain" description="Metalloprotease TldD/E central" evidence="5">
    <location>
        <begin position="118"/>
        <end position="222"/>
    </location>
</feature>
<dbReference type="InterPro" id="IPR047657">
    <property type="entry name" value="PmbA"/>
</dbReference>
<feature type="region of interest" description="Disordered" evidence="2">
    <location>
        <begin position="328"/>
        <end position="352"/>
    </location>
</feature>
<evidence type="ECO:0000313" key="7">
    <source>
        <dbReference type="Proteomes" id="UP000198914"/>
    </source>
</evidence>
<protein>
    <recommendedName>
        <fullName evidence="8">PmbA protein</fullName>
    </recommendedName>
</protein>
<evidence type="ECO:0008006" key="8">
    <source>
        <dbReference type="Google" id="ProtNLM"/>
    </source>
</evidence>
<dbReference type="OrthoDB" id="9803618at2"/>
<evidence type="ECO:0000259" key="5">
    <source>
        <dbReference type="Pfam" id="PF19290"/>
    </source>
</evidence>
<dbReference type="SUPFAM" id="SSF111283">
    <property type="entry name" value="Putative modulator of DNA gyrase, PmbA/TldD"/>
    <property type="match status" value="1"/>
</dbReference>
<evidence type="ECO:0000259" key="4">
    <source>
        <dbReference type="Pfam" id="PF19289"/>
    </source>
</evidence>
<proteinExistence type="inferred from homology"/>
<name>A0A1H3IX69_9RHOB</name>
<dbReference type="GO" id="GO:0005829">
    <property type="term" value="C:cytosol"/>
    <property type="evidence" value="ECO:0007669"/>
    <property type="project" value="TreeGrafter"/>
</dbReference>
<dbReference type="Proteomes" id="UP000198914">
    <property type="component" value="Unassembled WGS sequence"/>
</dbReference>
<evidence type="ECO:0000259" key="3">
    <source>
        <dbReference type="Pfam" id="PF01523"/>
    </source>
</evidence>
<feature type="domain" description="Metalloprotease TldD/E N-terminal" evidence="3">
    <location>
        <begin position="23"/>
        <end position="87"/>
    </location>
</feature>
<dbReference type="Pfam" id="PF19289">
    <property type="entry name" value="PmbA_TldD_3rd"/>
    <property type="match status" value="1"/>
</dbReference>
<dbReference type="Pfam" id="PF01523">
    <property type="entry name" value="PmbA_TldD_1st"/>
    <property type="match status" value="1"/>
</dbReference>
<dbReference type="RefSeq" id="WP_092640751.1">
    <property type="nucleotide sequence ID" value="NZ_FNPX01000001.1"/>
</dbReference>
<keyword evidence="7" id="KW-1185">Reference proteome</keyword>
<dbReference type="InterPro" id="IPR045569">
    <property type="entry name" value="Metalloprtase-TldD/E_C"/>
</dbReference>
<dbReference type="Gene3D" id="3.30.2290.10">
    <property type="entry name" value="PmbA/TldD superfamily"/>
    <property type="match status" value="1"/>
</dbReference>
<comment type="similarity">
    <text evidence="1">Belongs to the peptidase U62 family.</text>
</comment>